<protein>
    <recommendedName>
        <fullName evidence="2">UPF0102 protein A3F08_00870</fullName>
    </recommendedName>
</protein>
<comment type="caution">
    <text evidence="3">The sequence shown here is derived from an EMBL/GenBank/DDBJ whole genome shotgun (WGS) entry which is preliminary data.</text>
</comment>
<name>A0A1F5EI50_9BACT</name>
<organism evidence="3 4">
    <name type="scientific">Candidatus Berkelbacteria bacterium RIFCSPHIGHO2_12_FULL_36_9</name>
    <dbReference type="NCBI Taxonomy" id="1797469"/>
    <lineage>
        <taxon>Bacteria</taxon>
        <taxon>Candidatus Berkelbacteria</taxon>
    </lineage>
</organism>
<evidence type="ECO:0000256" key="2">
    <source>
        <dbReference type="HAMAP-Rule" id="MF_00048"/>
    </source>
</evidence>
<dbReference type="EMBL" id="MEZV01000019">
    <property type="protein sequence ID" value="OGD67097.1"/>
    <property type="molecule type" value="Genomic_DNA"/>
</dbReference>
<accession>A0A1F5EI50</accession>
<proteinExistence type="inferred from homology"/>
<dbReference type="PANTHER" id="PTHR34039:SF1">
    <property type="entry name" value="UPF0102 PROTEIN YRAN"/>
    <property type="match status" value="1"/>
</dbReference>
<dbReference type="Pfam" id="PF02021">
    <property type="entry name" value="UPF0102"/>
    <property type="match status" value="1"/>
</dbReference>
<dbReference type="InterPro" id="IPR011856">
    <property type="entry name" value="tRNA_endonuc-like_dom_sf"/>
</dbReference>
<gene>
    <name evidence="3" type="ORF">A3F08_00870</name>
</gene>
<sequence>MTLERKKLGSSGEDLATEYLEKKNYKIIFRNLRLKYGEADIIAQDGDYIVIVEVKTKRFFGQGRPEEQVDYFKQKKLRLLARGISQLYPDRNIRIDVIAVDETGLRPKINHIINAVEGV</sequence>
<dbReference type="SUPFAM" id="SSF52980">
    <property type="entry name" value="Restriction endonuclease-like"/>
    <property type="match status" value="1"/>
</dbReference>
<dbReference type="PANTHER" id="PTHR34039">
    <property type="entry name" value="UPF0102 PROTEIN YRAN"/>
    <property type="match status" value="1"/>
</dbReference>
<evidence type="ECO:0000256" key="1">
    <source>
        <dbReference type="ARBA" id="ARBA00006738"/>
    </source>
</evidence>
<dbReference type="InterPro" id="IPR003509">
    <property type="entry name" value="UPF0102_YraN-like"/>
</dbReference>
<evidence type="ECO:0000313" key="3">
    <source>
        <dbReference type="EMBL" id="OGD67097.1"/>
    </source>
</evidence>
<comment type="similarity">
    <text evidence="1 2">Belongs to the UPF0102 family.</text>
</comment>
<dbReference type="AlphaFoldDB" id="A0A1F5EI50"/>
<dbReference type="Proteomes" id="UP000176451">
    <property type="component" value="Unassembled WGS sequence"/>
</dbReference>
<dbReference type="GO" id="GO:0003676">
    <property type="term" value="F:nucleic acid binding"/>
    <property type="evidence" value="ECO:0007669"/>
    <property type="project" value="InterPro"/>
</dbReference>
<dbReference type="CDD" id="cd20736">
    <property type="entry name" value="PoNe_Nuclease"/>
    <property type="match status" value="1"/>
</dbReference>
<dbReference type="InterPro" id="IPR011335">
    <property type="entry name" value="Restrct_endonuc-II-like"/>
</dbReference>
<dbReference type="HAMAP" id="MF_00048">
    <property type="entry name" value="UPF0102"/>
    <property type="match status" value="1"/>
</dbReference>
<reference evidence="3 4" key="1">
    <citation type="journal article" date="2016" name="Nat. Commun.">
        <title>Thousands of microbial genomes shed light on interconnected biogeochemical processes in an aquifer system.</title>
        <authorList>
            <person name="Anantharaman K."/>
            <person name="Brown C.T."/>
            <person name="Hug L.A."/>
            <person name="Sharon I."/>
            <person name="Castelle C.J."/>
            <person name="Probst A.J."/>
            <person name="Thomas B.C."/>
            <person name="Singh A."/>
            <person name="Wilkins M.J."/>
            <person name="Karaoz U."/>
            <person name="Brodie E.L."/>
            <person name="Williams K.H."/>
            <person name="Hubbard S.S."/>
            <person name="Banfield J.F."/>
        </authorList>
    </citation>
    <scope>NUCLEOTIDE SEQUENCE [LARGE SCALE GENOMIC DNA]</scope>
</reference>
<dbReference type="Gene3D" id="3.40.1350.10">
    <property type="match status" value="1"/>
</dbReference>
<evidence type="ECO:0000313" key="4">
    <source>
        <dbReference type="Proteomes" id="UP000176451"/>
    </source>
</evidence>
<dbReference type="STRING" id="1797469.A3F08_00870"/>